<dbReference type="InParanoid" id="A0A151GUB4"/>
<evidence type="ECO:0000256" key="1">
    <source>
        <dbReference type="SAM" id="MobiDB-lite"/>
    </source>
</evidence>
<evidence type="ECO:0000313" key="2">
    <source>
        <dbReference type="EMBL" id="KYK60661.1"/>
    </source>
</evidence>
<name>A0A151GUB4_DRECN</name>
<feature type="compositionally biased region" description="Low complexity" evidence="1">
    <location>
        <begin position="179"/>
        <end position="188"/>
    </location>
</feature>
<dbReference type="RefSeq" id="XP_040660013.1">
    <property type="nucleotide sequence ID" value="XM_040799130.1"/>
</dbReference>
<keyword evidence="3" id="KW-1185">Reference proteome</keyword>
<dbReference type="EMBL" id="LAYC01000001">
    <property type="protein sequence ID" value="KYK60661.1"/>
    <property type="molecule type" value="Genomic_DNA"/>
</dbReference>
<protein>
    <submittedName>
        <fullName evidence="2">Uncharacterized protein</fullName>
    </submittedName>
</protein>
<accession>A0A151GUB4</accession>
<gene>
    <name evidence="2" type="ORF">DCS_01799</name>
</gene>
<feature type="compositionally biased region" description="Basic and acidic residues" evidence="1">
    <location>
        <begin position="191"/>
        <end position="205"/>
    </location>
</feature>
<reference evidence="2 3" key="1">
    <citation type="journal article" date="2016" name="Sci. Rep.">
        <title>Insights into Adaptations to a Near-Obligate Nematode Endoparasitic Lifestyle from the Finished Genome of Drechmeria coniospora.</title>
        <authorList>
            <person name="Zhang L."/>
            <person name="Zhou Z."/>
            <person name="Guo Q."/>
            <person name="Fokkens L."/>
            <person name="Miskei M."/>
            <person name="Pocsi I."/>
            <person name="Zhang W."/>
            <person name="Chen M."/>
            <person name="Wang L."/>
            <person name="Sun Y."/>
            <person name="Donzelli B.G."/>
            <person name="Gibson D.M."/>
            <person name="Nelson D.R."/>
            <person name="Luo J.G."/>
            <person name="Rep M."/>
            <person name="Liu H."/>
            <person name="Yang S."/>
            <person name="Wang J."/>
            <person name="Krasnoff S.B."/>
            <person name="Xu Y."/>
            <person name="Molnar I."/>
            <person name="Lin M."/>
        </authorList>
    </citation>
    <scope>NUCLEOTIDE SEQUENCE [LARGE SCALE GENOMIC DNA]</scope>
    <source>
        <strain evidence="2 3">ARSEF 6962</strain>
    </source>
</reference>
<organism evidence="2 3">
    <name type="scientific">Drechmeria coniospora</name>
    <name type="common">Nematophagous fungus</name>
    <name type="synonym">Meria coniospora</name>
    <dbReference type="NCBI Taxonomy" id="98403"/>
    <lineage>
        <taxon>Eukaryota</taxon>
        <taxon>Fungi</taxon>
        <taxon>Dikarya</taxon>
        <taxon>Ascomycota</taxon>
        <taxon>Pezizomycotina</taxon>
        <taxon>Sordariomycetes</taxon>
        <taxon>Hypocreomycetidae</taxon>
        <taxon>Hypocreales</taxon>
        <taxon>Ophiocordycipitaceae</taxon>
        <taxon>Drechmeria</taxon>
    </lineage>
</organism>
<dbReference type="Proteomes" id="UP000076580">
    <property type="component" value="Chromosome 01"/>
</dbReference>
<sequence>MFDSIRRPVNPWQIRFWCTGPAGHSLSSRVHETSAGPRLPSLSHPCMVGLPLLDHPAGSGAVATASHVPRHLWPSPTAISYDHLLRPWIRVLATAIAVPALRPPRELWHHGHGFLHMCSPSLAEQRMCVACVGKANSQQPVNQRPLLPSAAAARQHSDSTPAAFLLRGAPLVRAHVAESSAASRRSPPLDGCRDRIETEPTERTHATTRAYQAK</sequence>
<evidence type="ECO:0000313" key="3">
    <source>
        <dbReference type="Proteomes" id="UP000076580"/>
    </source>
</evidence>
<dbReference type="AlphaFoldDB" id="A0A151GUB4"/>
<comment type="caution">
    <text evidence="2">The sequence shown here is derived from an EMBL/GenBank/DDBJ whole genome shotgun (WGS) entry which is preliminary data.</text>
</comment>
<dbReference type="GeneID" id="63714442"/>
<feature type="region of interest" description="Disordered" evidence="1">
    <location>
        <begin position="177"/>
        <end position="214"/>
    </location>
</feature>
<proteinExistence type="predicted"/>